<dbReference type="CDD" id="cd13133">
    <property type="entry name" value="MATE_like_7"/>
    <property type="match status" value="1"/>
</dbReference>
<reference evidence="11 12" key="1">
    <citation type="submission" date="2019-04" db="EMBL/GenBank/DDBJ databases">
        <authorList>
            <person name="Van Vliet M D."/>
        </authorList>
    </citation>
    <scope>NUCLEOTIDE SEQUENCE [LARGE SCALE GENOMIC DNA]</scope>
    <source>
        <strain evidence="11 12">F1</strain>
    </source>
</reference>
<dbReference type="GO" id="GO:0042910">
    <property type="term" value="F:xenobiotic transmembrane transporter activity"/>
    <property type="evidence" value="ECO:0007669"/>
    <property type="project" value="InterPro"/>
</dbReference>
<dbReference type="AlphaFoldDB" id="A0A6C2UD33"/>
<dbReference type="InterPro" id="IPR002528">
    <property type="entry name" value="MATE_fam"/>
</dbReference>
<dbReference type="PIRSF" id="PIRSF006603">
    <property type="entry name" value="DinF"/>
    <property type="match status" value="1"/>
</dbReference>
<comment type="subcellular location">
    <subcellularLocation>
        <location evidence="1">Cell membrane</location>
        <topology evidence="1">Multi-pass membrane protein</topology>
    </subcellularLocation>
</comment>
<dbReference type="PANTHER" id="PTHR43298">
    <property type="entry name" value="MULTIDRUG RESISTANCE PROTEIN NORM-RELATED"/>
    <property type="match status" value="1"/>
</dbReference>
<keyword evidence="8 10" id="KW-0472">Membrane</keyword>
<organism evidence="11 12">
    <name type="scientific">Pontiella desulfatans</name>
    <dbReference type="NCBI Taxonomy" id="2750659"/>
    <lineage>
        <taxon>Bacteria</taxon>
        <taxon>Pseudomonadati</taxon>
        <taxon>Kiritimatiellota</taxon>
        <taxon>Kiritimatiellia</taxon>
        <taxon>Kiritimatiellales</taxon>
        <taxon>Pontiellaceae</taxon>
        <taxon>Pontiella</taxon>
    </lineage>
</organism>
<feature type="transmembrane region" description="Helical" evidence="10">
    <location>
        <begin position="138"/>
        <end position="156"/>
    </location>
</feature>
<dbReference type="NCBIfam" id="TIGR00797">
    <property type="entry name" value="matE"/>
    <property type="match status" value="1"/>
</dbReference>
<feature type="transmembrane region" description="Helical" evidence="10">
    <location>
        <begin position="397"/>
        <end position="420"/>
    </location>
</feature>
<feature type="transmembrane region" description="Helical" evidence="10">
    <location>
        <begin position="320"/>
        <end position="344"/>
    </location>
</feature>
<proteinExistence type="predicted"/>
<sequence length="476" mass="52179">MQPDGTESRPFGGWRELMRIAWPLIINSGTFAVLNFCDRLFLSWYGEAEFRASLPSGILFFTLVCGFMALAGFTNTFVAQLWGAGDKEGCARATAQGIIFSLLSIPLIMALMPVGLWFLRISGHGPEVLALEEQYFKILMWCGGGMTLSSALSSFFSGRGKTFVIMTCNIAANGINIVLNYAMVFGKWGFPEMGIAGAGWATVIGSWISPLIFALLYFGKPIRAEFQTLKNLRYNAWLFKRMIRFGLPSGIHWFLDVAAFTVFVLLVGRMGPIAHIASNIALSINLIAFMPMIGMGMAASILVGQYLGRNQPEYAERTGWLALKIGIGYIVFIGITFLLFPGFYANVFEGDAAGSVPFDELLTAVRILLVMLAIWGVADASALILSGALKGAGDTHFVMYFQSAVAWGFLVAGQLVLVLVLKTNIYISWAWTLLYIVILGVGFALRFRTGRWKSIDLLDRRPSVAGGEDQTLGTRQ</sequence>
<evidence type="ECO:0000256" key="10">
    <source>
        <dbReference type="SAM" id="Phobius"/>
    </source>
</evidence>
<dbReference type="Proteomes" id="UP000366872">
    <property type="component" value="Unassembled WGS sequence"/>
</dbReference>
<evidence type="ECO:0000256" key="8">
    <source>
        <dbReference type="ARBA" id="ARBA00023136"/>
    </source>
</evidence>
<dbReference type="RefSeq" id="WP_136082624.1">
    <property type="nucleotide sequence ID" value="NZ_CAAHFG010000004.1"/>
</dbReference>
<keyword evidence="5 10" id="KW-0812">Transmembrane</keyword>
<evidence type="ECO:0000256" key="1">
    <source>
        <dbReference type="ARBA" id="ARBA00004651"/>
    </source>
</evidence>
<feature type="transmembrane region" description="Helical" evidence="10">
    <location>
        <begin position="57"/>
        <end position="78"/>
    </location>
</feature>
<feature type="transmembrane region" description="Helical" evidence="10">
    <location>
        <begin position="426"/>
        <end position="445"/>
    </location>
</feature>
<gene>
    <name evidence="11" type="primary">norM</name>
    <name evidence="11" type="ORF">PDESU_05721</name>
</gene>
<dbReference type="Pfam" id="PF01554">
    <property type="entry name" value="MatE"/>
    <property type="match status" value="2"/>
</dbReference>
<feature type="transmembrane region" description="Helical" evidence="10">
    <location>
        <begin position="163"/>
        <end position="183"/>
    </location>
</feature>
<accession>A0A6C2UD33</accession>
<evidence type="ECO:0000256" key="3">
    <source>
        <dbReference type="ARBA" id="ARBA00022449"/>
    </source>
</evidence>
<evidence type="ECO:0000256" key="7">
    <source>
        <dbReference type="ARBA" id="ARBA00023065"/>
    </source>
</evidence>
<evidence type="ECO:0000256" key="5">
    <source>
        <dbReference type="ARBA" id="ARBA00022692"/>
    </source>
</evidence>
<feature type="transmembrane region" description="Helical" evidence="10">
    <location>
        <begin position="364"/>
        <end position="385"/>
    </location>
</feature>
<feature type="transmembrane region" description="Helical" evidence="10">
    <location>
        <begin position="98"/>
        <end position="118"/>
    </location>
</feature>
<evidence type="ECO:0000256" key="6">
    <source>
        <dbReference type="ARBA" id="ARBA00022989"/>
    </source>
</evidence>
<evidence type="ECO:0000256" key="4">
    <source>
        <dbReference type="ARBA" id="ARBA00022475"/>
    </source>
</evidence>
<dbReference type="GO" id="GO:0015297">
    <property type="term" value="F:antiporter activity"/>
    <property type="evidence" value="ECO:0007669"/>
    <property type="project" value="UniProtKB-KW"/>
</dbReference>
<dbReference type="InterPro" id="IPR048279">
    <property type="entry name" value="MdtK-like"/>
</dbReference>
<dbReference type="GO" id="GO:0006811">
    <property type="term" value="P:monoatomic ion transport"/>
    <property type="evidence" value="ECO:0007669"/>
    <property type="project" value="UniProtKB-KW"/>
</dbReference>
<evidence type="ECO:0000313" key="12">
    <source>
        <dbReference type="Proteomes" id="UP000366872"/>
    </source>
</evidence>
<dbReference type="EMBL" id="CAAHFG010000004">
    <property type="protein sequence ID" value="VGO17126.1"/>
    <property type="molecule type" value="Genomic_DNA"/>
</dbReference>
<keyword evidence="3" id="KW-0050">Antiport</keyword>
<keyword evidence="4" id="KW-1003">Cell membrane</keyword>
<protein>
    <recommendedName>
        <fullName evidence="9">Multidrug-efflux transporter</fullName>
    </recommendedName>
</protein>
<keyword evidence="2" id="KW-0813">Transport</keyword>
<feature type="transmembrane region" description="Helical" evidence="10">
    <location>
        <begin position="195"/>
        <end position="218"/>
    </location>
</feature>
<keyword evidence="7" id="KW-0406">Ion transport</keyword>
<feature type="transmembrane region" description="Helical" evidence="10">
    <location>
        <begin position="280"/>
        <end position="308"/>
    </location>
</feature>
<dbReference type="GO" id="GO:0005886">
    <property type="term" value="C:plasma membrane"/>
    <property type="evidence" value="ECO:0007669"/>
    <property type="project" value="UniProtKB-SubCell"/>
</dbReference>
<evidence type="ECO:0000256" key="9">
    <source>
        <dbReference type="ARBA" id="ARBA00031636"/>
    </source>
</evidence>
<keyword evidence="6 10" id="KW-1133">Transmembrane helix</keyword>
<feature type="transmembrane region" description="Helical" evidence="10">
    <location>
        <begin position="20"/>
        <end position="45"/>
    </location>
</feature>
<keyword evidence="12" id="KW-1185">Reference proteome</keyword>
<dbReference type="InterPro" id="IPR050222">
    <property type="entry name" value="MATE_MdtK"/>
</dbReference>
<evidence type="ECO:0000313" key="11">
    <source>
        <dbReference type="EMBL" id="VGO17126.1"/>
    </source>
</evidence>
<feature type="transmembrane region" description="Helical" evidence="10">
    <location>
        <begin position="250"/>
        <end position="268"/>
    </location>
</feature>
<dbReference type="PANTHER" id="PTHR43298:SF2">
    <property type="entry name" value="FMN_FAD EXPORTER YEEO-RELATED"/>
    <property type="match status" value="1"/>
</dbReference>
<evidence type="ECO:0000256" key="2">
    <source>
        <dbReference type="ARBA" id="ARBA00022448"/>
    </source>
</evidence>
<name>A0A6C2UD33_PONDE</name>